<keyword evidence="1" id="KW-0812">Transmembrane</keyword>
<proteinExistence type="predicted"/>
<protein>
    <submittedName>
        <fullName evidence="2">Uncharacterized protein</fullName>
    </submittedName>
</protein>
<reference evidence="2 3" key="1">
    <citation type="submission" date="2019-05" db="EMBL/GenBank/DDBJ databases">
        <title>Another draft genome of Portunus trituberculatus and its Hox gene families provides insights of decapod evolution.</title>
        <authorList>
            <person name="Jeong J.-H."/>
            <person name="Song I."/>
            <person name="Kim S."/>
            <person name="Choi T."/>
            <person name="Kim D."/>
            <person name="Ryu S."/>
            <person name="Kim W."/>
        </authorList>
    </citation>
    <scope>NUCLEOTIDE SEQUENCE [LARGE SCALE GENOMIC DNA]</scope>
    <source>
        <tissue evidence="2">Muscle</tissue>
    </source>
</reference>
<comment type="caution">
    <text evidence="2">The sequence shown here is derived from an EMBL/GenBank/DDBJ whole genome shotgun (WGS) entry which is preliminary data.</text>
</comment>
<keyword evidence="1" id="KW-0472">Membrane</keyword>
<evidence type="ECO:0000313" key="2">
    <source>
        <dbReference type="EMBL" id="MPC12942.1"/>
    </source>
</evidence>
<organism evidence="2 3">
    <name type="scientific">Portunus trituberculatus</name>
    <name type="common">Swimming crab</name>
    <name type="synonym">Neptunus trituberculatus</name>
    <dbReference type="NCBI Taxonomy" id="210409"/>
    <lineage>
        <taxon>Eukaryota</taxon>
        <taxon>Metazoa</taxon>
        <taxon>Ecdysozoa</taxon>
        <taxon>Arthropoda</taxon>
        <taxon>Crustacea</taxon>
        <taxon>Multicrustacea</taxon>
        <taxon>Malacostraca</taxon>
        <taxon>Eumalacostraca</taxon>
        <taxon>Eucarida</taxon>
        <taxon>Decapoda</taxon>
        <taxon>Pleocyemata</taxon>
        <taxon>Brachyura</taxon>
        <taxon>Eubrachyura</taxon>
        <taxon>Portunoidea</taxon>
        <taxon>Portunidae</taxon>
        <taxon>Portuninae</taxon>
        <taxon>Portunus</taxon>
    </lineage>
</organism>
<accession>A0A5B7CTA4</accession>
<dbReference type="OrthoDB" id="4748970at2759"/>
<dbReference type="AlphaFoldDB" id="A0A5B7CTA4"/>
<dbReference type="Proteomes" id="UP000324222">
    <property type="component" value="Unassembled WGS sequence"/>
</dbReference>
<keyword evidence="1" id="KW-1133">Transmembrane helix</keyword>
<evidence type="ECO:0000256" key="1">
    <source>
        <dbReference type="SAM" id="Phobius"/>
    </source>
</evidence>
<name>A0A5B7CTA4_PORTR</name>
<feature type="transmembrane region" description="Helical" evidence="1">
    <location>
        <begin position="65"/>
        <end position="83"/>
    </location>
</feature>
<dbReference type="EMBL" id="VSRR010000247">
    <property type="protein sequence ID" value="MPC12942.1"/>
    <property type="molecule type" value="Genomic_DNA"/>
</dbReference>
<evidence type="ECO:0000313" key="3">
    <source>
        <dbReference type="Proteomes" id="UP000324222"/>
    </source>
</evidence>
<sequence>MQKTRVITGENFIMRSNSNIGLRDSSSSPVIYPSTKIPWYVWLLLVTKLFRCIGVFVAFDAVRSIHVVYFLLLVTLIKEKYLCSSHLISSSLMKEVWMMSVEEC</sequence>
<gene>
    <name evidence="2" type="ORF">E2C01_005659</name>
</gene>
<keyword evidence="3" id="KW-1185">Reference proteome</keyword>